<dbReference type="EMBL" id="FOJM01000003">
    <property type="protein sequence ID" value="SFA43486.1"/>
    <property type="molecule type" value="Genomic_DNA"/>
</dbReference>
<feature type="transmembrane region" description="Helical" evidence="6">
    <location>
        <begin position="354"/>
        <end position="372"/>
    </location>
</feature>
<gene>
    <name evidence="8" type="ORF">SAMN04488511_103363</name>
</gene>
<dbReference type="GO" id="GO:0017004">
    <property type="term" value="P:cytochrome complex assembly"/>
    <property type="evidence" value="ECO:0007669"/>
    <property type="project" value="UniProtKB-KW"/>
</dbReference>
<evidence type="ECO:0000256" key="3">
    <source>
        <dbReference type="ARBA" id="ARBA00022748"/>
    </source>
</evidence>
<evidence type="ECO:0000313" key="9">
    <source>
        <dbReference type="Proteomes" id="UP000198836"/>
    </source>
</evidence>
<sequence>MFTGSPEFLGLFLFKVKSTRCCGLKKIVSKIILNFTVSKYTQMKKVLLLFLMAATFIAWPAVKTYAMVTQDTTATTPPDDIVFTEVGSAQDSAANKQVKTENDTIKKDTVKEVKAPVAGKDAPKQSLWVTFGLGLLAGVAAFFLPCIFPMVPLTVGFFTKRAESRAKGIRSAIIYGLSIIIIYVGLGVIITLIWGASALNEISTDGFFNIFIFLILIIFGVSFLGAFEITLPSSFVNKLDAKSDAKGLSGIFFMAATLAVVSFSCTGPLIGTSLVAINTDLLTPVIVMFGFSLSLALIFTMFAIFPSLMTGLPKSGGWLNSIKVFLGFLELGLSLKFLSTADLAYHWGILDREIFLAIWIVLALILGVYLLGKIKFSHDSDLPYVSVPRLFIATATFVFAIYLIPGLWGAPLKAVSALVPPLSTQDFVIGQDAGGGSNQTATTNHAKRKYADFLHIPHNIDGFFDYEEALAYAKEVKKPLFLDFTGHGCVNCREMEARVWSDPRVLKKLKEDYIVVSLYTDDKTSLPEAEQFDSKILGTRVNTVGKKFKHLQAERFNTISQPYYVLLGTDEKELVSPPIGVEFDIDKYLQYLDNGLSGFAKK</sequence>
<evidence type="ECO:0000256" key="5">
    <source>
        <dbReference type="ARBA" id="ARBA00023136"/>
    </source>
</evidence>
<feature type="transmembrane region" description="Helical" evidence="6">
    <location>
        <begin position="127"/>
        <end position="151"/>
    </location>
</feature>
<evidence type="ECO:0000256" key="6">
    <source>
        <dbReference type="SAM" id="Phobius"/>
    </source>
</evidence>
<name>A0A1I0SXG3_9SPHI</name>
<keyword evidence="4 6" id="KW-1133">Transmembrane helix</keyword>
<dbReference type="AlphaFoldDB" id="A0A1I0SXG3"/>
<reference evidence="9" key="1">
    <citation type="submission" date="2016-10" db="EMBL/GenBank/DDBJ databases">
        <authorList>
            <person name="Varghese N."/>
            <person name="Submissions S."/>
        </authorList>
    </citation>
    <scope>NUCLEOTIDE SEQUENCE [LARGE SCALE GENOMIC DNA]</scope>
    <source>
        <strain evidence="9">DSM 18130</strain>
    </source>
</reference>
<dbReference type="InterPro" id="IPR036249">
    <property type="entry name" value="Thioredoxin-like_sf"/>
</dbReference>
<dbReference type="PANTHER" id="PTHR32234:SF0">
    <property type="entry name" value="THIOL:DISULFIDE INTERCHANGE PROTEIN DSBD"/>
    <property type="match status" value="1"/>
</dbReference>
<comment type="subcellular location">
    <subcellularLocation>
        <location evidence="1">Membrane</location>
        <topology evidence="1">Multi-pass membrane protein</topology>
    </subcellularLocation>
</comment>
<dbReference type="InterPro" id="IPR003834">
    <property type="entry name" value="Cyt_c_assmbl_TM_dom"/>
</dbReference>
<dbReference type="GO" id="GO:0016020">
    <property type="term" value="C:membrane"/>
    <property type="evidence" value="ECO:0007669"/>
    <property type="project" value="UniProtKB-SubCell"/>
</dbReference>
<feature type="transmembrane region" description="Helical" evidence="6">
    <location>
        <begin position="248"/>
        <end position="270"/>
    </location>
</feature>
<evidence type="ECO:0000256" key="4">
    <source>
        <dbReference type="ARBA" id="ARBA00022989"/>
    </source>
</evidence>
<feature type="transmembrane region" description="Helical" evidence="6">
    <location>
        <begin position="282"/>
        <end position="305"/>
    </location>
</feature>
<dbReference type="STRING" id="332999.SAMN04488511_103363"/>
<feature type="transmembrane region" description="Helical" evidence="6">
    <location>
        <begin position="317"/>
        <end position="334"/>
    </location>
</feature>
<proteinExistence type="predicted"/>
<evidence type="ECO:0000259" key="7">
    <source>
        <dbReference type="Pfam" id="PF02683"/>
    </source>
</evidence>
<feature type="transmembrane region" description="Helical" evidence="6">
    <location>
        <begin position="172"/>
        <end position="194"/>
    </location>
</feature>
<dbReference type="Proteomes" id="UP000198836">
    <property type="component" value="Unassembled WGS sequence"/>
</dbReference>
<feature type="transmembrane region" description="Helical" evidence="6">
    <location>
        <begin position="384"/>
        <end position="408"/>
    </location>
</feature>
<keyword evidence="9" id="KW-1185">Reference proteome</keyword>
<dbReference type="GO" id="GO:0045454">
    <property type="term" value="P:cell redox homeostasis"/>
    <property type="evidence" value="ECO:0007669"/>
    <property type="project" value="TreeGrafter"/>
</dbReference>
<feature type="domain" description="Cytochrome C biogenesis protein transmembrane" evidence="7">
    <location>
        <begin position="128"/>
        <end position="338"/>
    </location>
</feature>
<feature type="transmembrane region" description="Helical" evidence="6">
    <location>
        <begin position="206"/>
        <end position="227"/>
    </location>
</feature>
<accession>A0A1I0SXG3</accession>
<evidence type="ECO:0000256" key="1">
    <source>
        <dbReference type="ARBA" id="ARBA00004141"/>
    </source>
</evidence>
<evidence type="ECO:0000313" key="8">
    <source>
        <dbReference type="EMBL" id="SFA43486.1"/>
    </source>
</evidence>
<dbReference type="PANTHER" id="PTHR32234">
    <property type="entry name" value="THIOL:DISULFIDE INTERCHANGE PROTEIN DSBD"/>
    <property type="match status" value="1"/>
</dbReference>
<dbReference type="Pfam" id="PF13899">
    <property type="entry name" value="Thioredoxin_7"/>
    <property type="match status" value="1"/>
</dbReference>
<evidence type="ECO:0000256" key="2">
    <source>
        <dbReference type="ARBA" id="ARBA00022692"/>
    </source>
</evidence>
<dbReference type="GO" id="GO:0015035">
    <property type="term" value="F:protein-disulfide reductase activity"/>
    <property type="evidence" value="ECO:0007669"/>
    <property type="project" value="TreeGrafter"/>
</dbReference>
<feature type="transmembrane region" description="Helical" evidence="6">
    <location>
        <begin position="46"/>
        <end position="62"/>
    </location>
</feature>
<dbReference type="SUPFAM" id="SSF52833">
    <property type="entry name" value="Thioredoxin-like"/>
    <property type="match status" value="1"/>
</dbReference>
<keyword evidence="3" id="KW-0201">Cytochrome c-type biogenesis</keyword>
<organism evidence="8 9">
    <name type="scientific">Pedobacter suwonensis</name>
    <dbReference type="NCBI Taxonomy" id="332999"/>
    <lineage>
        <taxon>Bacteria</taxon>
        <taxon>Pseudomonadati</taxon>
        <taxon>Bacteroidota</taxon>
        <taxon>Sphingobacteriia</taxon>
        <taxon>Sphingobacteriales</taxon>
        <taxon>Sphingobacteriaceae</taxon>
        <taxon>Pedobacter</taxon>
    </lineage>
</organism>
<keyword evidence="2 6" id="KW-0812">Transmembrane</keyword>
<dbReference type="Gene3D" id="3.40.30.10">
    <property type="entry name" value="Glutaredoxin"/>
    <property type="match status" value="1"/>
</dbReference>
<dbReference type="Pfam" id="PF02683">
    <property type="entry name" value="DsbD_TM"/>
    <property type="match status" value="1"/>
</dbReference>
<keyword evidence="5 6" id="KW-0472">Membrane</keyword>
<protein>
    <submittedName>
        <fullName evidence="8">Thiol:disulfide interchange protein DsbD</fullName>
    </submittedName>
</protein>